<dbReference type="InterPro" id="IPR051912">
    <property type="entry name" value="Alkylbase_DNA_Glycosylase/TA"/>
</dbReference>
<comment type="catalytic activity">
    <reaction evidence="1">
        <text>Hydrolysis of alkylated DNA, releasing 3-methyladenine, 3-methylguanine, 7-methylguanine and 7-methyladenine.</text>
        <dbReference type="EC" id="3.2.2.21"/>
    </reaction>
</comment>
<feature type="compositionally biased region" description="Low complexity" evidence="5">
    <location>
        <begin position="1"/>
        <end position="20"/>
    </location>
</feature>
<dbReference type="CDD" id="cd00056">
    <property type="entry name" value="ENDO3c"/>
    <property type="match status" value="1"/>
</dbReference>
<dbReference type="GO" id="GO:0005737">
    <property type="term" value="C:cytoplasm"/>
    <property type="evidence" value="ECO:0007669"/>
    <property type="project" value="TreeGrafter"/>
</dbReference>
<dbReference type="SUPFAM" id="SSF48150">
    <property type="entry name" value="DNA-glycosylase"/>
    <property type="match status" value="1"/>
</dbReference>
<evidence type="ECO:0000256" key="2">
    <source>
        <dbReference type="ARBA" id="ARBA00012000"/>
    </source>
</evidence>
<accession>A0A511J9L0</accession>
<dbReference type="Pfam" id="PF06029">
    <property type="entry name" value="AlkA_N"/>
    <property type="match status" value="1"/>
</dbReference>
<dbReference type="GO" id="GO:0043916">
    <property type="term" value="F:DNA-7-methylguanine glycosylase activity"/>
    <property type="evidence" value="ECO:0007669"/>
    <property type="project" value="TreeGrafter"/>
</dbReference>
<sequence length="307" mass="32459">MPDTPRPAGTSAPASTPASGQLHTHLRVPLDVQPLLATLAAHAVPGVERVTTAPDGRAGTVERLVRTAHGPVRVVAHLAPDDVEVRSDTPLDEGATDLARRWFHLDDDLAVISSDLARDPTLASLVARRPHLRLLGHVDGFEVAAQTVLGQQVSLAAARVFTGRLAAAYGTPGAADLTLFPTPATIAHADPDEVRAAVRVPAARARTLVALAQACQDGLALTAHNEPDARDEARRRLLAVPGIGPWTVEYLALRVLADRDAFPTGDLVLRRALGVKTPAQVAAAGAAWSPWRAYAAQHLWNAAAYER</sequence>
<organism evidence="8 9">
    <name type="scientific">Cellulomonas composti</name>
    <dbReference type="NCBI Taxonomy" id="266130"/>
    <lineage>
        <taxon>Bacteria</taxon>
        <taxon>Bacillati</taxon>
        <taxon>Actinomycetota</taxon>
        <taxon>Actinomycetes</taxon>
        <taxon>Micrococcales</taxon>
        <taxon>Cellulomonadaceae</taxon>
        <taxon>Cellulomonas</taxon>
    </lineage>
</organism>
<evidence type="ECO:0000256" key="3">
    <source>
        <dbReference type="ARBA" id="ARBA00022763"/>
    </source>
</evidence>
<evidence type="ECO:0000313" key="8">
    <source>
        <dbReference type="EMBL" id="GEL94668.1"/>
    </source>
</evidence>
<proteinExistence type="predicted"/>
<dbReference type="GO" id="GO:0006285">
    <property type="term" value="P:base-excision repair, AP site formation"/>
    <property type="evidence" value="ECO:0007669"/>
    <property type="project" value="TreeGrafter"/>
</dbReference>
<dbReference type="AlphaFoldDB" id="A0A511J9L0"/>
<dbReference type="PANTHER" id="PTHR43003">
    <property type="entry name" value="DNA-3-METHYLADENINE GLYCOSYLASE"/>
    <property type="match status" value="1"/>
</dbReference>
<name>A0A511J9L0_9CELL</name>
<dbReference type="EMBL" id="BJWG01000004">
    <property type="protein sequence ID" value="GEL94668.1"/>
    <property type="molecule type" value="Genomic_DNA"/>
</dbReference>
<dbReference type="SMART" id="SM00478">
    <property type="entry name" value="ENDO3c"/>
    <property type="match status" value="1"/>
</dbReference>
<gene>
    <name evidence="8" type="ORF">CCO02nite_13260</name>
</gene>
<keyword evidence="9" id="KW-1185">Reference proteome</keyword>
<dbReference type="Gene3D" id="3.30.310.20">
    <property type="entry name" value="DNA-3-methyladenine glycosylase AlkA, N-terminal domain"/>
    <property type="match status" value="1"/>
</dbReference>
<evidence type="ECO:0000259" key="6">
    <source>
        <dbReference type="SMART" id="SM00478"/>
    </source>
</evidence>
<evidence type="ECO:0000259" key="7">
    <source>
        <dbReference type="SMART" id="SM01009"/>
    </source>
</evidence>
<dbReference type="InterPro" id="IPR010316">
    <property type="entry name" value="AlkA_N"/>
</dbReference>
<dbReference type="InterPro" id="IPR023170">
    <property type="entry name" value="HhH_base_excis_C"/>
</dbReference>
<feature type="domain" description="HhH-GPD" evidence="6">
    <location>
        <begin position="149"/>
        <end position="304"/>
    </location>
</feature>
<dbReference type="GO" id="GO:0032993">
    <property type="term" value="C:protein-DNA complex"/>
    <property type="evidence" value="ECO:0007669"/>
    <property type="project" value="TreeGrafter"/>
</dbReference>
<dbReference type="Proteomes" id="UP000321720">
    <property type="component" value="Unassembled WGS sequence"/>
</dbReference>
<dbReference type="PANTHER" id="PTHR43003:SF13">
    <property type="entry name" value="DNA-3-METHYLADENINE GLYCOSYLASE 2"/>
    <property type="match status" value="1"/>
</dbReference>
<dbReference type="RefSeq" id="WP_146842336.1">
    <property type="nucleotide sequence ID" value="NZ_BJWG01000004.1"/>
</dbReference>
<feature type="domain" description="DNA-3-methyladenine glycosylase AlkA N-terminal" evidence="7">
    <location>
        <begin position="21"/>
        <end position="139"/>
    </location>
</feature>
<dbReference type="Pfam" id="PF00730">
    <property type="entry name" value="HhH-GPD"/>
    <property type="match status" value="1"/>
</dbReference>
<dbReference type="SUPFAM" id="SSF55945">
    <property type="entry name" value="TATA-box binding protein-like"/>
    <property type="match status" value="1"/>
</dbReference>
<feature type="region of interest" description="Disordered" evidence="5">
    <location>
        <begin position="1"/>
        <end position="21"/>
    </location>
</feature>
<dbReference type="SMART" id="SM01009">
    <property type="entry name" value="AlkA_N"/>
    <property type="match status" value="1"/>
</dbReference>
<dbReference type="InterPro" id="IPR011257">
    <property type="entry name" value="DNA_glycosylase"/>
</dbReference>
<protein>
    <recommendedName>
        <fullName evidence="2">DNA-3-methyladenine glycosylase II</fullName>
        <ecNumber evidence="2">3.2.2.21</ecNumber>
    </recommendedName>
</protein>
<dbReference type="InterPro" id="IPR037046">
    <property type="entry name" value="AlkA_N_sf"/>
</dbReference>
<reference evidence="8 9" key="1">
    <citation type="submission" date="2019-07" db="EMBL/GenBank/DDBJ databases">
        <title>Whole genome shotgun sequence of Cellulomonas composti NBRC 100758.</title>
        <authorList>
            <person name="Hosoyama A."/>
            <person name="Uohara A."/>
            <person name="Ohji S."/>
            <person name="Ichikawa N."/>
        </authorList>
    </citation>
    <scope>NUCLEOTIDE SEQUENCE [LARGE SCALE GENOMIC DNA]</scope>
    <source>
        <strain evidence="8 9">NBRC 100758</strain>
    </source>
</reference>
<dbReference type="Gene3D" id="1.10.340.30">
    <property type="entry name" value="Hypothetical protein, domain 2"/>
    <property type="match status" value="1"/>
</dbReference>
<dbReference type="OrthoDB" id="9811249at2"/>
<dbReference type="GO" id="GO:0006307">
    <property type="term" value="P:DNA alkylation repair"/>
    <property type="evidence" value="ECO:0007669"/>
    <property type="project" value="TreeGrafter"/>
</dbReference>
<dbReference type="Gene3D" id="1.10.1670.10">
    <property type="entry name" value="Helix-hairpin-Helix base-excision DNA repair enzymes (C-terminal)"/>
    <property type="match status" value="1"/>
</dbReference>
<dbReference type="EC" id="3.2.2.21" evidence="2"/>
<evidence type="ECO:0000256" key="5">
    <source>
        <dbReference type="SAM" id="MobiDB-lite"/>
    </source>
</evidence>
<keyword evidence="3" id="KW-0227">DNA damage</keyword>
<comment type="caution">
    <text evidence="8">The sequence shown here is derived from an EMBL/GenBank/DDBJ whole genome shotgun (WGS) entry which is preliminary data.</text>
</comment>
<keyword evidence="4" id="KW-0234">DNA repair</keyword>
<evidence type="ECO:0000256" key="1">
    <source>
        <dbReference type="ARBA" id="ARBA00000086"/>
    </source>
</evidence>
<evidence type="ECO:0000313" key="9">
    <source>
        <dbReference type="Proteomes" id="UP000321720"/>
    </source>
</evidence>
<dbReference type="GO" id="GO:0008725">
    <property type="term" value="F:DNA-3-methyladenine glycosylase activity"/>
    <property type="evidence" value="ECO:0007669"/>
    <property type="project" value="TreeGrafter"/>
</dbReference>
<dbReference type="GO" id="GO:0032131">
    <property type="term" value="F:alkylated DNA binding"/>
    <property type="evidence" value="ECO:0007669"/>
    <property type="project" value="TreeGrafter"/>
</dbReference>
<evidence type="ECO:0000256" key="4">
    <source>
        <dbReference type="ARBA" id="ARBA00023204"/>
    </source>
</evidence>
<dbReference type="InterPro" id="IPR003265">
    <property type="entry name" value="HhH-GPD_domain"/>
</dbReference>